<organism evidence="10 11">
    <name type="scientific">Acanthaster planci</name>
    <name type="common">Crown-of-thorns starfish</name>
    <dbReference type="NCBI Taxonomy" id="133434"/>
    <lineage>
        <taxon>Eukaryota</taxon>
        <taxon>Metazoa</taxon>
        <taxon>Echinodermata</taxon>
        <taxon>Eleutherozoa</taxon>
        <taxon>Asterozoa</taxon>
        <taxon>Asteroidea</taxon>
        <taxon>Valvatacea</taxon>
        <taxon>Valvatida</taxon>
        <taxon>Acanthasteridae</taxon>
        <taxon>Acanthaster</taxon>
    </lineage>
</organism>
<dbReference type="PANTHER" id="PTHR11003:SF334">
    <property type="entry name" value="FI03418P"/>
    <property type="match status" value="1"/>
</dbReference>
<evidence type="ECO:0000259" key="9">
    <source>
        <dbReference type="Pfam" id="PF07885"/>
    </source>
</evidence>
<gene>
    <name evidence="11" type="primary">LOC110976807</name>
</gene>
<evidence type="ECO:0000313" key="11">
    <source>
        <dbReference type="RefSeq" id="XP_022086109.1"/>
    </source>
</evidence>
<dbReference type="AlphaFoldDB" id="A0A8B7XYY1"/>
<name>A0A8B7XYY1_ACAPL</name>
<keyword evidence="2" id="KW-0813">Transport</keyword>
<dbReference type="GO" id="GO:0015271">
    <property type="term" value="F:outward rectifier potassium channel activity"/>
    <property type="evidence" value="ECO:0007669"/>
    <property type="project" value="TreeGrafter"/>
</dbReference>
<evidence type="ECO:0000256" key="3">
    <source>
        <dbReference type="ARBA" id="ARBA00022692"/>
    </source>
</evidence>
<evidence type="ECO:0000256" key="7">
    <source>
        <dbReference type="ARBA" id="ARBA00023303"/>
    </source>
</evidence>
<protein>
    <submittedName>
        <fullName evidence="11">Potassium channel subfamily K member 4-like</fullName>
    </submittedName>
</protein>
<evidence type="ECO:0000256" key="8">
    <source>
        <dbReference type="SAM" id="Phobius"/>
    </source>
</evidence>
<keyword evidence="10" id="KW-1185">Reference proteome</keyword>
<dbReference type="Proteomes" id="UP000694845">
    <property type="component" value="Unplaced"/>
</dbReference>
<feature type="transmembrane region" description="Helical" evidence="8">
    <location>
        <begin position="128"/>
        <end position="147"/>
    </location>
</feature>
<dbReference type="InterPro" id="IPR013099">
    <property type="entry name" value="K_chnl_dom"/>
</dbReference>
<dbReference type="RefSeq" id="XP_022086109.1">
    <property type="nucleotide sequence ID" value="XM_022230417.1"/>
</dbReference>
<keyword evidence="4 8" id="KW-1133">Transmembrane helix</keyword>
<feature type="transmembrane region" description="Helical" evidence="8">
    <location>
        <begin position="12"/>
        <end position="33"/>
    </location>
</feature>
<reference evidence="11" key="1">
    <citation type="submission" date="2025-08" db="UniProtKB">
        <authorList>
            <consortium name="RefSeq"/>
        </authorList>
    </citation>
    <scope>IDENTIFICATION</scope>
</reference>
<dbReference type="GO" id="GO:0005886">
    <property type="term" value="C:plasma membrane"/>
    <property type="evidence" value="ECO:0007669"/>
    <property type="project" value="TreeGrafter"/>
</dbReference>
<dbReference type="GO" id="GO:0030322">
    <property type="term" value="P:stabilization of membrane potential"/>
    <property type="evidence" value="ECO:0007669"/>
    <property type="project" value="TreeGrafter"/>
</dbReference>
<dbReference type="InterPro" id="IPR003280">
    <property type="entry name" value="2pore_dom_K_chnl"/>
</dbReference>
<dbReference type="KEGG" id="aplc:110976807"/>
<keyword evidence="5" id="KW-0406">Ion transport</keyword>
<dbReference type="Pfam" id="PF07885">
    <property type="entry name" value="Ion_trans_2"/>
    <property type="match status" value="1"/>
</dbReference>
<accession>A0A8B7XYY1</accession>
<dbReference type="GeneID" id="110976807"/>
<evidence type="ECO:0000256" key="1">
    <source>
        <dbReference type="ARBA" id="ARBA00004141"/>
    </source>
</evidence>
<keyword evidence="7" id="KW-0407">Ion channel</keyword>
<dbReference type="PANTHER" id="PTHR11003">
    <property type="entry name" value="POTASSIUM CHANNEL, SUBFAMILY K"/>
    <property type="match status" value="1"/>
</dbReference>
<dbReference type="GO" id="GO:0022841">
    <property type="term" value="F:potassium ion leak channel activity"/>
    <property type="evidence" value="ECO:0007669"/>
    <property type="project" value="TreeGrafter"/>
</dbReference>
<keyword evidence="3 8" id="KW-0812">Transmembrane</keyword>
<proteinExistence type="predicted"/>
<evidence type="ECO:0000256" key="4">
    <source>
        <dbReference type="ARBA" id="ARBA00022989"/>
    </source>
</evidence>
<evidence type="ECO:0000256" key="2">
    <source>
        <dbReference type="ARBA" id="ARBA00022448"/>
    </source>
</evidence>
<keyword evidence="6 8" id="KW-0472">Membrane</keyword>
<dbReference type="Gene3D" id="1.10.287.70">
    <property type="match status" value="1"/>
</dbReference>
<dbReference type="SUPFAM" id="SSF81324">
    <property type="entry name" value="Voltage-gated potassium channels"/>
    <property type="match status" value="1"/>
</dbReference>
<dbReference type="OrthoDB" id="297496at2759"/>
<feature type="domain" description="Potassium channel" evidence="9">
    <location>
        <begin position="66"/>
        <end position="144"/>
    </location>
</feature>
<evidence type="ECO:0000313" key="10">
    <source>
        <dbReference type="Proteomes" id="UP000694845"/>
    </source>
</evidence>
<evidence type="ECO:0000256" key="5">
    <source>
        <dbReference type="ARBA" id="ARBA00023065"/>
    </source>
</evidence>
<comment type="subcellular location">
    <subcellularLocation>
        <location evidence="1">Membrane</location>
        <topology evidence="1">Multi-pass membrane protein</topology>
    </subcellularLocation>
</comment>
<evidence type="ECO:0000256" key="6">
    <source>
        <dbReference type="ARBA" id="ARBA00023136"/>
    </source>
</evidence>
<sequence length="191" mass="21252">MGGQIFCVVYAIPGIALNGYMLSVIGSTCQVLWNKCRSVFVKGVASIKSGRTRNILAVLATAAVMWFFLILVPALIFVWTENWSLLEAQYFSLVALSTIGFGDITPSHAALPPEYRTVLGETAYRVGVMLYFFVGMALISIVFTGVWRSQKRRMRETMDSTRLMMIKQRLIRRSGHTNLGDAAGDITQRNS</sequence>
<feature type="transmembrane region" description="Helical" evidence="8">
    <location>
        <begin position="54"/>
        <end position="79"/>
    </location>
</feature>